<sequence length="275" mass="30254">MVVNLASKYEKKVDERFKLKSLTEAAVNHEYDWNGVDTIKVYSVPTVGMNDYVKTGTSRYGSAAELDNTVQTMLLTRDRSFTFTIDKANEQDTNGTMAAGKALARQVDEVIVPEIDVYRLATMSAAAVANGHTTTAAVTSSNAYSSVLDGTEKLDDKKVPQGGRLLYVTTSFYKLIKLSPDFIKSTEIAQKMLINGQVGELDGMKVIKVPSSYMPANTPFLICHPVATVGAQKLEDYKIHDNPPGVNGKLVEGRNRYDAFVLENKKNALYVHKTI</sequence>
<dbReference type="RefSeq" id="WP_119883383.1">
    <property type="nucleotide sequence ID" value="NZ_CP032418.1"/>
</dbReference>
<evidence type="ECO:0000313" key="1">
    <source>
        <dbReference type="EMBL" id="AYC29645.1"/>
    </source>
</evidence>
<organism evidence="1 2">
    <name type="scientific">Paenisporosarcina cavernae</name>
    <dbReference type="NCBI Taxonomy" id="2320858"/>
    <lineage>
        <taxon>Bacteria</taxon>
        <taxon>Bacillati</taxon>
        <taxon>Bacillota</taxon>
        <taxon>Bacilli</taxon>
        <taxon>Bacillales</taxon>
        <taxon>Caryophanaceae</taxon>
        <taxon>Paenisporosarcina</taxon>
    </lineage>
</organism>
<proteinExistence type="predicted"/>
<dbReference type="Proteomes" id="UP000265725">
    <property type="component" value="Chromosome"/>
</dbReference>
<dbReference type="AlphaFoldDB" id="A0A385YS70"/>
<dbReference type="EMBL" id="CP032418">
    <property type="protein sequence ID" value="AYC29645.1"/>
    <property type="molecule type" value="Genomic_DNA"/>
</dbReference>
<keyword evidence="2" id="KW-1185">Reference proteome</keyword>
<dbReference type="OrthoDB" id="9770443at2"/>
<evidence type="ECO:0000313" key="2">
    <source>
        <dbReference type="Proteomes" id="UP000265725"/>
    </source>
</evidence>
<name>A0A385YS70_9BACL</name>
<protein>
    <submittedName>
        <fullName evidence="1">N4-gp56 family major capsid protein</fullName>
    </submittedName>
</protein>
<gene>
    <name evidence="1" type="ORF">D3873_06990</name>
</gene>
<reference evidence="2" key="1">
    <citation type="submission" date="2018-09" db="EMBL/GenBank/DDBJ databases">
        <authorList>
            <person name="Zhu H."/>
        </authorList>
    </citation>
    <scope>NUCLEOTIDE SEQUENCE [LARGE SCALE GENOMIC DNA]</scope>
    <source>
        <strain evidence="2">K2R23-3</strain>
    </source>
</reference>
<accession>A0A385YS70</accession>
<dbReference type="KEGG" id="paek:D3873_06990"/>